<evidence type="ECO:0000259" key="2">
    <source>
        <dbReference type="Pfam" id="PF04679"/>
    </source>
</evidence>
<dbReference type="Proteomes" id="UP000484381">
    <property type="component" value="Unassembled WGS sequence"/>
</dbReference>
<feature type="domain" description="DNA ligase ATP-dependent C-terminal" evidence="2">
    <location>
        <begin position="18"/>
        <end position="59"/>
    </location>
</feature>
<dbReference type="GO" id="GO:0006281">
    <property type="term" value="P:DNA repair"/>
    <property type="evidence" value="ECO:0007669"/>
    <property type="project" value="InterPro"/>
</dbReference>
<dbReference type="EMBL" id="WHNP01000098">
    <property type="protein sequence ID" value="MPW23239.1"/>
    <property type="molecule type" value="Genomic_DNA"/>
</dbReference>
<dbReference type="AlphaFoldDB" id="A0A7X1NJU5"/>
<dbReference type="EC" id="6.5.1.1" evidence="1"/>
<reference evidence="3 4" key="1">
    <citation type="submission" date="2019-10" db="EMBL/GenBank/DDBJ databases">
        <title>Paraburkholderia sp. isolated from nodules of Mimosa pudica from Brazilian Atlantic Forest soils.</title>
        <authorList>
            <person name="Paulitsch F."/>
            <person name="Hungria M."/>
            <person name="Dall'Agnol R."/>
        </authorList>
    </citation>
    <scope>NUCLEOTIDE SEQUENCE [LARGE SCALE GENOMIC DNA]</scope>
    <source>
        <strain evidence="3 4">CNPSo 3157</strain>
    </source>
</reference>
<organism evidence="3 4">
    <name type="scientific">Paraburkholderia franconis</name>
    <dbReference type="NCBI Taxonomy" id="2654983"/>
    <lineage>
        <taxon>Bacteria</taxon>
        <taxon>Pseudomonadati</taxon>
        <taxon>Pseudomonadota</taxon>
        <taxon>Betaproteobacteria</taxon>
        <taxon>Burkholderiales</taxon>
        <taxon>Burkholderiaceae</taxon>
        <taxon>Paraburkholderia</taxon>
    </lineage>
</organism>
<dbReference type="Pfam" id="PF04679">
    <property type="entry name" value="DNA_ligase_A_C"/>
    <property type="match status" value="1"/>
</dbReference>
<evidence type="ECO:0000313" key="4">
    <source>
        <dbReference type="Proteomes" id="UP000484381"/>
    </source>
</evidence>
<dbReference type="GO" id="GO:0003910">
    <property type="term" value="F:DNA ligase (ATP) activity"/>
    <property type="evidence" value="ECO:0007669"/>
    <property type="project" value="UniProtKB-EC"/>
</dbReference>
<keyword evidence="4" id="KW-1185">Reference proteome</keyword>
<sequence>MPPYLRSRQAAAFLAHTTPQDISPFRNTPESERNREYLWLKPEIVVEVSFHEWTPRGELPGSKISCAASRQAGARGDCRACHRPRSLVLDKGARRDRRPCHGCW</sequence>
<accession>A0A7X1NJU5</accession>
<dbReference type="Gene3D" id="2.40.50.140">
    <property type="entry name" value="Nucleic acid-binding proteins"/>
    <property type="match status" value="1"/>
</dbReference>
<evidence type="ECO:0000313" key="3">
    <source>
        <dbReference type="EMBL" id="MPW23239.1"/>
    </source>
</evidence>
<proteinExistence type="predicted"/>
<protein>
    <recommendedName>
        <fullName evidence="1">DNA ligase (ATP)</fullName>
        <ecNumber evidence="1">6.5.1.1</ecNumber>
    </recommendedName>
</protein>
<name>A0A7X1NJU5_9BURK</name>
<comment type="caution">
    <text evidence="3">The sequence shown here is derived from an EMBL/GenBank/DDBJ whole genome shotgun (WGS) entry which is preliminary data.</text>
</comment>
<dbReference type="GO" id="GO:0006310">
    <property type="term" value="P:DNA recombination"/>
    <property type="evidence" value="ECO:0007669"/>
    <property type="project" value="InterPro"/>
</dbReference>
<evidence type="ECO:0000256" key="1">
    <source>
        <dbReference type="ARBA" id="ARBA00012727"/>
    </source>
</evidence>
<dbReference type="InterPro" id="IPR012309">
    <property type="entry name" value="DNA_ligase_ATP-dep_C"/>
</dbReference>
<dbReference type="RefSeq" id="WP_407670938.1">
    <property type="nucleotide sequence ID" value="NZ_WHNP01000098.1"/>
</dbReference>
<dbReference type="InterPro" id="IPR012340">
    <property type="entry name" value="NA-bd_OB-fold"/>
</dbReference>
<gene>
    <name evidence="3" type="ORF">GCT13_42385</name>
</gene>
<dbReference type="SUPFAM" id="SSF50249">
    <property type="entry name" value="Nucleic acid-binding proteins"/>
    <property type="match status" value="1"/>
</dbReference>